<evidence type="ECO:0000313" key="3">
    <source>
        <dbReference type="Proteomes" id="UP000038009"/>
    </source>
</evidence>
<dbReference type="Proteomes" id="UP000038009">
    <property type="component" value="Unassembled WGS sequence"/>
</dbReference>
<accession>A0A0N1HVR9</accession>
<sequence>MMFSCEEQVSMVDQQLPENAEVEEERVRQSEYVNMNVVDLQEMLQRLGCDVVSGLVTADGTPLSASCLPPEIVDALLQYLTKQEEEIQQLNARAHLLDVQRTRDTDRAEALMEKTERLKNTVAAMSAKSSADMRDFHTHLQQNANAAKQRQRELVDLTRKREKLELEVKRTQMEADRLRKIAKRVK</sequence>
<dbReference type="OrthoDB" id="245313at2759"/>
<protein>
    <submittedName>
        <fullName evidence="2">Uncharacterized protein</fullName>
    </submittedName>
</protein>
<evidence type="ECO:0000256" key="1">
    <source>
        <dbReference type="SAM" id="Coils"/>
    </source>
</evidence>
<keyword evidence="3" id="KW-1185">Reference proteome</keyword>
<dbReference type="EMBL" id="LJSK01000158">
    <property type="protein sequence ID" value="KPI85923.1"/>
    <property type="molecule type" value="Genomic_DNA"/>
</dbReference>
<dbReference type="VEuPathDB" id="TriTrypDB:Lsey_0158_0080"/>
<feature type="coiled-coil region" evidence="1">
    <location>
        <begin position="73"/>
        <end position="181"/>
    </location>
</feature>
<keyword evidence="1" id="KW-0175">Coiled coil</keyword>
<name>A0A0N1HVR9_LEPSE</name>
<dbReference type="AlphaFoldDB" id="A0A0N1HVR9"/>
<comment type="caution">
    <text evidence="2">The sequence shown here is derived from an EMBL/GenBank/DDBJ whole genome shotgun (WGS) entry which is preliminary data.</text>
</comment>
<organism evidence="2 3">
    <name type="scientific">Leptomonas seymouri</name>
    <dbReference type="NCBI Taxonomy" id="5684"/>
    <lineage>
        <taxon>Eukaryota</taxon>
        <taxon>Discoba</taxon>
        <taxon>Euglenozoa</taxon>
        <taxon>Kinetoplastea</taxon>
        <taxon>Metakinetoplastina</taxon>
        <taxon>Trypanosomatida</taxon>
        <taxon>Trypanosomatidae</taxon>
        <taxon>Leishmaniinae</taxon>
        <taxon>Leptomonas</taxon>
    </lineage>
</organism>
<gene>
    <name evidence="2" type="ORF">ABL78_5007</name>
</gene>
<dbReference type="OMA" id="TRMEMDR"/>
<proteinExistence type="predicted"/>
<evidence type="ECO:0000313" key="2">
    <source>
        <dbReference type="EMBL" id="KPI85923.1"/>
    </source>
</evidence>
<reference evidence="2 3" key="1">
    <citation type="journal article" date="2015" name="PLoS Pathog.">
        <title>Leptomonas seymouri: Adaptations to the Dixenous Life Cycle Analyzed by Genome Sequencing, Transcriptome Profiling and Co-infection with Leishmania donovani.</title>
        <authorList>
            <person name="Kraeva N."/>
            <person name="Butenko A."/>
            <person name="Hlavacova J."/>
            <person name="Kostygov A."/>
            <person name="Myskova J."/>
            <person name="Grybchuk D."/>
            <person name="Lestinova T."/>
            <person name="Votypka J."/>
            <person name="Volf P."/>
            <person name="Opperdoes F."/>
            <person name="Flegontov P."/>
            <person name="Lukes J."/>
            <person name="Yurchenko V."/>
        </authorList>
    </citation>
    <scope>NUCLEOTIDE SEQUENCE [LARGE SCALE GENOMIC DNA]</scope>
    <source>
        <strain evidence="2 3">ATCC 30220</strain>
    </source>
</reference>